<keyword evidence="1" id="KW-0880">Kelch repeat</keyword>
<evidence type="ECO:0000256" key="1">
    <source>
        <dbReference type="ARBA" id="ARBA00022441"/>
    </source>
</evidence>
<feature type="chain" id="PRO_5034508747" description="Galactose oxidase" evidence="5">
    <location>
        <begin position="21"/>
        <end position="566"/>
    </location>
</feature>
<feature type="compositionally biased region" description="Polar residues" evidence="3">
    <location>
        <begin position="502"/>
        <end position="531"/>
    </location>
</feature>
<feature type="compositionally biased region" description="Low complexity" evidence="3">
    <location>
        <begin position="391"/>
        <end position="404"/>
    </location>
</feature>
<protein>
    <recommendedName>
        <fullName evidence="8">Galactose oxidase</fullName>
    </recommendedName>
</protein>
<dbReference type="Pfam" id="PF24681">
    <property type="entry name" value="Kelch_KLHDC2_KLHL20_DRC7"/>
    <property type="match status" value="1"/>
</dbReference>
<keyword evidence="2" id="KW-0677">Repeat</keyword>
<evidence type="ECO:0000256" key="3">
    <source>
        <dbReference type="SAM" id="MobiDB-lite"/>
    </source>
</evidence>
<feature type="compositionally biased region" description="Gly residues" evidence="3">
    <location>
        <begin position="405"/>
        <end position="428"/>
    </location>
</feature>
<reference evidence="6" key="1">
    <citation type="submission" date="2020-12" db="EMBL/GenBank/DDBJ databases">
        <title>Metabolic potential, ecology and presence of endohyphal bacteria is reflected in genomic diversity of Mucoromycotina.</title>
        <authorList>
            <person name="Muszewska A."/>
            <person name="Okrasinska A."/>
            <person name="Steczkiewicz K."/>
            <person name="Drgas O."/>
            <person name="Orlowska M."/>
            <person name="Perlinska-Lenart U."/>
            <person name="Aleksandrzak-Piekarczyk T."/>
            <person name="Szatraj K."/>
            <person name="Zielenkiewicz U."/>
            <person name="Pilsyk S."/>
            <person name="Malc E."/>
            <person name="Mieczkowski P."/>
            <person name="Kruszewska J.S."/>
            <person name="Biernat P."/>
            <person name="Pawlowska J."/>
        </authorList>
    </citation>
    <scope>NUCLEOTIDE SEQUENCE</scope>
    <source>
        <strain evidence="6">WA0000051536</strain>
    </source>
</reference>
<keyword evidence="5" id="KW-0732">Signal</keyword>
<dbReference type="OrthoDB" id="432528at2759"/>
<keyword evidence="7" id="KW-1185">Reference proteome</keyword>
<feature type="transmembrane region" description="Helical" evidence="4">
    <location>
        <begin position="434"/>
        <end position="458"/>
    </location>
</feature>
<comment type="caution">
    <text evidence="6">The sequence shown here is derived from an EMBL/GenBank/DDBJ whole genome shotgun (WGS) entry which is preliminary data.</text>
</comment>
<dbReference type="Proteomes" id="UP000612746">
    <property type="component" value="Unassembled WGS sequence"/>
</dbReference>
<evidence type="ECO:0000313" key="6">
    <source>
        <dbReference type="EMBL" id="KAG2177702.1"/>
    </source>
</evidence>
<evidence type="ECO:0000256" key="4">
    <source>
        <dbReference type="SAM" id="Phobius"/>
    </source>
</evidence>
<feature type="signal peptide" evidence="5">
    <location>
        <begin position="1"/>
        <end position="20"/>
    </location>
</feature>
<keyword evidence="4" id="KW-1133">Transmembrane helix</keyword>
<evidence type="ECO:0008006" key="8">
    <source>
        <dbReference type="Google" id="ProtNLM"/>
    </source>
</evidence>
<evidence type="ECO:0000256" key="5">
    <source>
        <dbReference type="SAM" id="SignalP"/>
    </source>
</evidence>
<evidence type="ECO:0000256" key="2">
    <source>
        <dbReference type="ARBA" id="ARBA00022737"/>
    </source>
</evidence>
<dbReference type="PANTHER" id="PTHR46093">
    <property type="entry name" value="ACYL-COA-BINDING DOMAIN-CONTAINING PROTEIN 5"/>
    <property type="match status" value="1"/>
</dbReference>
<gene>
    <name evidence="6" type="ORF">INT44_008216</name>
</gene>
<evidence type="ECO:0000313" key="7">
    <source>
        <dbReference type="Proteomes" id="UP000612746"/>
    </source>
</evidence>
<dbReference type="PANTHER" id="PTHR46093:SF18">
    <property type="entry name" value="FIBRONECTIN TYPE-III DOMAIN-CONTAINING PROTEIN"/>
    <property type="match status" value="1"/>
</dbReference>
<feature type="region of interest" description="Disordered" evidence="3">
    <location>
        <begin position="373"/>
        <end position="428"/>
    </location>
</feature>
<accession>A0A8H7PP66</accession>
<feature type="region of interest" description="Disordered" evidence="3">
    <location>
        <begin position="502"/>
        <end position="533"/>
    </location>
</feature>
<dbReference type="Gene3D" id="2.120.10.80">
    <property type="entry name" value="Kelch-type beta propeller"/>
    <property type="match status" value="1"/>
</dbReference>
<keyword evidence="4" id="KW-0472">Membrane</keyword>
<dbReference type="SUPFAM" id="SSF117281">
    <property type="entry name" value="Kelch motif"/>
    <property type="match status" value="1"/>
</dbReference>
<name>A0A8H7PP66_9FUNG</name>
<dbReference type="InterPro" id="IPR015915">
    <property type="entry name" value="Kelch-typ_b-propeller"/>
</dbReference>
<organism evidence="6 7">
    <name type="scientific">Umbelopsis vinacea</name>
    <dbReference type="NCBI Taxonomy" id="44442"/>
    <lineage>
        <taxon>Eukaryota</taxon>
        <taxon>Fungi</taxon>
        <taxon>Fungi incertae sedis</taxon>
        <taxon>Mucoromycota</taxon>
        <taxon>Mucoromycotina</taxon>
        <taxon>Umbelopsidomycetes</taxon>
        <taxon>Umbelopsidales</taxon>
        <taxon>Umbelopsidaceae</taxon>
        <taxon>Umbelopsis</taxon>
    </lineage>
</organism>
<keyword evidence="4" id="KW-0812">Transmembrane</keyword>
<dbReference type="EMBL" id="JAEPRA010000012">
    <property type="protein sequence ID" value="KAG2177702.1"/>
    <property type="molecule type" value="Genomic_DNA"/>
</dbReference>
<proteinExistence type="predicted"/>
<dbReference type="AlphaFoldDB" id="A0A8H7PP66"/>
<sequence>MLLANRLLIAICGFACVAHAYTAVGRASAMGVLIGNKIFIQGGYTSVLNNVAGPATNEMIVLPIDQSFQLSNPPYEADSGTMPGSPAVLVRSLTFFNLEGQANFYGGYNNSGFYMFGGQISNSSGRVEISTLYMFNTTHYNWTVNPQTTGQWPEPRDSASGISHRASGSGYIFGGEPLVTGSSWLFNTTWRLQYGNSWSEVGGSAPGGGRQSHAVAMLTDGRMVILGGSDGAGNAIPLTQVLVFDTNAGTYTLMNATLSGSNPVARLAHTVVSTFDDKIIVHGGDGGNGKFLADIAVLDMKQSNLAWTVPTTSGTAPSGRLAHTAVMVGTQMFIMYGQTGASNLDNGVYALDTTSWAWQSTYTPNNLNYTNTGVLAAPAPGSDEPSTQNAGNGITNSNGSNGNTSGSGGSGQGSNGGGGNGSGSGGGKTSNTSAIIGGSVGGVALVLILAALAAFAWLRNRKRKGDPQKTSVYPLPGTDSHRAYFSNNAYDTAPPYYQQNAPWNNGQKTSVSLHNDSSGEFASNPTSNNNAHPLPIPMSNPTAFHHDAAAQKPNTPIEFQKPNAGE</sequence>